<gene>
    <name evidence="3" type="ORF">QEH52_13475</name>
</gene>
<dbReference type="CDD" id="cd02525">
    <property type="entry name" value="Succinoglycan_BP_ExoA"/>
    <property type="match status" value="1"/>
</dbReference>
<dbReference type="PANTHER" id="PTHR43685:SF2">
    <property type="entry name" value="GLYCOSYLTRANSFERASE 2-LIKE DOMAIN-CONTAINING PROTEIN"/>
    <property type="match status" value="1"/>
</dbReference>
<feature type="transmembrane region" description="Helical" evidence="1">
    <location>
        <begin position="316"/>
        <end position="340"/>
    </location>
</feature>
<keyword evidence="4" id="KW-1185">Reference proteome</keyword>
<dbReference type="EMBL" id="JARXHW010000033">
    <property type="protein sequence ID" value="MDQ8208529.1"/>
    <property type="molecule type" value="Genomic_DNA"/>
</dbReference>
<dbReference type="RefSeq" id="WP_308951147.1">
    <property type="nucleotide sequence ID" value="NZ_JARXHW010000033.1"/>
</dbReference>
<dbReference type="Gene3D" id="3.90.550.10">
    <property type="entry name" value="Spore Coat Polysaccharide Biosynthesis Protein SpsA, Chain A"/>
    <property type="match status" value="1"/>
</dbReference>
<keyword evidence="3" id="KW-0328">Glycosyltransferase</keyword>
<sequence>MEVELTEETTQVSVIIPCFNEEATIERTLNALLQQTFAASLMEVFIIDGLSTDTTREVIANWSQQHPELQLQVLDNPARKIPHALNLGIAAATAPIILRMDAHAIPAKDYVARCVAHIQAGRADNVGGQWEVQSSVETVAGRAIAIAAGHPLGSGGASYRSGGEAAEVDTVPYGCFRAETLRRVGAYDESLLANEDYELNVRIRQSGGVVYFDPEIRCVYFSRPTYARLWQQYNNYGYWKARMARRYPSTLRVRQLMPPVLVLVFALSLYASLMAGVFLHPLGFLLLPCILLGYAAALCMGMQLRGPRVPVELQLGVLRAIVCMHLAWGSGFLKGCLFAPRYSSSV</sequence>
<evidence type="ECO:0000313" key="3">
    <source>
        <dbReference type="EMBL" id="MDQ8208529.1"/>
    </source>
</evidence>
<proteinExistence type="predicted"/>
<dbReference type="GO" id="GO:0016757">
    <property type="term" value="F:glycosyltransferase activity"/>
    <property type="evidence" value="ECO:0007669"/>
    <property type="project" value="UniProtKB-KW"/>
</dbReference>
<evidence type="ECO:0000313" key="4">
    <source>
        <dbReference type="Proteomes" id="UP001225316"/>
    </source>
</evidence>
<reference evidence="3 4" key="1">
    <citation type="submission" date="2023-04" db="EMBL/GenBank/DDBJ databases">
        <title>A novel bacteria isolated from coastal sediment.</title>
        <authorList>
            <person name="Liu X.-J."/>
            <person name="Du Z.-J."/>
        </authorList>
    </citation>
    <scope>NUCLEOTIDE SEQUENCE [LARGE SCALE GENOMIC DNA]</scope>
    <source>
        <strain evidence="3 4">SDUM461003</strain>
    </source>
</reference>
<feature type="domain" description="Glycosyltransferase 2-like" evidence="2">
    <location>
        <begin position="13"/>
        <end position="146"/>
    </location>
</feature>
<dbReference type="EC" id="2.4.-.-" evidence="3"/>
<comment type="caution">
    <text evidence="3">The sequence shown here is derived from an EMBL/GenBank/DDBJ whole genome shotgun (WGS) entry which is preliminary data.</text>
</comment>
<dbReference type="PANTHER" id="PTHR43685">
    <property type="entry name" value="GLYCOSYLTRANSFERASE"/>
    <property type="match status" value="1"/>
</dbReference>
<dbReference type="SUPFAM" id="SSF53448">
    <property type="entry name" value="Nucleotide-diphospho-sugar transferases"/>
    <property type="match status" value="1"/>
</dbReference>
<protein>
    <submittedName>
        <fullName evidence="3">Glycosyltransferase family 2 protein</fullName>
        <ecNumber evidence="3">2.4.-.-</ecNumber>
    </submittedName>
</protein>
<keyword evidence="1" id="KW-0812">Transmembrane</keyword>
<evidence type="ECO:0000259" key="2">
    <source>
        <dbReference type="Pfam" id="PF00535"/>
    </source>
</evidence>
<dbReference type="InterPro" id="IPR001173">
    <property type="entry name" value="Glyco_trans_2-like"/>
</dbReference>
<name>A0ABU1AWJ2_9BACT</name>
<keyword evidence="1" id="KW-0472">Membrane</keyword>
<dbReference type="Proteomes" id="UP001225316">
    <property type="component" value="Unassembled WGS sequence"/>
</dbReference>
<keyword evidence="3" id="KW-0808">Transferase</keyword>
<dbReference type="Pfam" id="PF00535">
    <property type="entry name" value="Glycos_transf_2"/>
    <property type="match status" value="1"/>
</dbReference>
<dbReference type="InterPro" id="IPR050834">
    <property type="entry name" value="Glycosyltransf_2"/>
</dbReference>
<accession>A0ABU1AWJ2</accession>
<evidence type="ECO:0000256" key="1">
    <source>
        <dbReference type="SAM" id="Phobius"/>
    </source>
</evidence>
<keyword evidence="1" id="KW-1133">Transmembrane helix</keyword>
<dbReference type="InterPro" id="IPR029044">
    <property type="entry name" value="Nucleotide-diphossugar_trans"/>
</dbReference>
<organism evidence="3 4">
    <name type="scientific">Thalassobacterium maritimum</name>
    <dbReference type="NCBI Taxonomy" id="3041265"/>
    <lineage>
        <taxon>Bacteria</taxon>
        <taxon>Pseudomonadati</taxon>
        <taxon>Verrucomicrobiota</taxon>
        <taxon>Opitutia</taxon>
        <taxon>Puniceicoccales</taxon>
        <taxon>Coraliomargaritaceae</taxon>
        <taxon>Thalassobacterium</taxon>
    </lineage>
</organism>
<feature type="transmembrane region" description="Helical" evidence="1">
    <location>
        <begin position="256"/>
        <end position="279"/>
    </location>
</feature>
<feature type="transmembrane region" description="Helical" evidence="1">
    <location>
        <begin position="285"/>
        <end position="304"/>
    </location>
</feature>